<name>A0A1C2DJI1_9HYPH</name>
<dbReference type="Gene3D" id="3.40.50.2000">
    <property type="entry name" value="Glycogen Phosphorylase B"/>
    <property type="match status" value="2"/>
</dbReference>
<dbReference type="Pfam" id="PF02350">
    <property type="entry name" value="Epimerase_2"/>
    <property type="match status" value="1"/>
</dbReference>
<dbReference type="NCBIfam" id="TIGR03568">
    <property type="entry name" value="NeuC_NnaA"/>
    <property type="match status" value="1"/>
</dbReference>
<dbReference type="InterPro" id="IPR020004">
    <property type="entry name" value="UDP-GlcNAc_Epase"/>
</dbReference>
<dbReference type="GO" id="GO:0006047">
    <property type="term" value="P:UDP-N-acetylglucosamine metabolic process"/>
    <property type="evidence" value="ECO:0007669"/>
    <property type="project" value="InterPro"/>
</dbReference>
<dbReference type="GO" id="GO:0004553">
    <property type="term" value="F:hydrolase activity, hydrolyzing O-glycosyl compounds"/>
    <property type="evidence" value="ECO:0007669"/>
    <property type="project" value="InterPro"/>
</dbReference>
<keyword evidence="3" id="KW-1185">Reference proteome</keyword>
<evidence type="ECO:0000313" key="2">
    <source>
        <dbReference type="EMBL" id="OCX14815.1"/>
    </source>
</evidence>
<dbReference type="AlphaFoldDB" id="A0A1C2DJI1"/>
<proteinExistence type="predicted"/>
<dbReference type="PANTHER" id="PTHR43174:SF3">
    <property type="entry name" value="UDP-N-ACETYLGLUCOSAMINE 2-EPIMERASE"/>
    <property type="match status" value="1"/>
</dbReference>
<gene>
    <name evidence="2" type="ORF">QV13_20585</name>
</gene>
<dbReference type="SUPFAM" id="SSF53756">
    <property type="entry name" value="UDP-Glycosyltransferase/glycogen phosphorylase"/>
    <property type="match status" value="1"/>
</dbReference>
<dbReference type="Proteomes" id="UP000094412">
    <property type="component" value="Unassembled WGS sequence"/>
</dbReference>
<reference evidence="2 3" key="1">
    <citation type="submission" date="2016-08" db="EMBL/GenBank/DDBJ databases">
        <title>Whole genome sequence of Mesorhizobium sp. strain UASWS1009 isolated from industrial sewage.</title>
        <authorList>
            <person name="Crovadore J."/>
            <person name="Calmin G."/>
            <person name="Chablais R."/>
            <person name="Cochard B."/>
            <person name="Lefort F."/>
        </authorList>
    </citation>
    <scope>NUCLEOTIDE SEQUENCE [LARGE SCALE GENOMIC DNA]</scope>
    <source>
        <strain evidence="2 3">UASWS1009</strain>
    </source>
</reference>
<dbReference type="PANTHER" id="PTHR43174">
    <property type="entry name" value="UDP-N-ACETYLGLUCOSAMINE 2-EPIMERASE"/>
    <property type="match status" value="1"/>
</dbReference>
<dbReference type="RefSeq" id="WP_036254894.1">
    <property type="nucleotide sequence ID" value="NZ_MDEO01000035.1"/>
</dbReference>
<organism evidence="2 3">
    <name type="scientific">Mesorhizobium hungaricum</name>
    <dbReference type="NCBI Taxonomy" id="1566387"/>
    <lineage>
        <taxon>Bacteria</taxon>
        <taxon>Pseudomonadati</taxon>
        <taxon>Pseudomonadota</taxon>
        <taxon>Alphaproteobacteria</taxon>
        <taxon>Hyphomicrobiales</taxon>
        <taxon>Phyllobacteriaceae</taxon>
        <taxon>Mesorhizobium</taxon>
    </lineage>
</organism>
<sequence>MRAVRKVCYVTGTRADFGLMKLTLERIHGSSALDLSLLVTGMHLSTRYGLTVREIVASGLPIGAQVEVEDDIPSGPLMARNIGRMLVGFVDALEVERPDIVLLLGDRGEMLAAAIAALHLGIPVAHVHGGERSGTVDEPVRHAISKLSRFHLTATEESRQRLVSMGEPASQISVVGAPGLDGLTEIATKSREQICADFHLEAAGKIALLLYHPVVQEAATGGADIARIIAALRAYQFQILALMPNSDAGSDEIRKVLDEASRRHEIKAITHLARSDFVSTMKEADLMIGNSSSGIIEAASFGTPVVNIGSRQNLRQRNSNVIDVKPTEDALNSALEFALKKKRFAKSNVYGDGSASMRIVSFLSSVRLDALSLVKENTY</sequence>
<comment type="caution">
    <text evidence="2">The sequence shown here is derived from an EMBL/GenBank/DDBJ whole genome shotgun (WGS) entry which is preliminary data.</text>
</comment>
<dbReference type="InterPro" id="IPR003331">
    <property type="entry name" value="UDP_GlcNAc_Epimerase_2_dom"/>
</dbReference>
<dbReference type="STRING" id="1566387.QV13_20585"/>
<protein>
    <submittedName>
        <fullName evidence="2">UDP-N-acetyl-D-glucosamine 2-epimerase, UDP-hydrolysing</fullName>
    </submittedName>
</protein>
<accession>A0A1C2DJI1</accession>
<evidence type="ECO:0000313" key="3">
    <source>
        <dbReference type="Proteomes" id="UP000094412"/>
    </source>
</evidence>
<evidence type="ECO:0000259" key="1">
    <source>
        <dbReference type="Pfam" id="PF02350"/>
    </source>
</evidence>
<feature type="domain" description="UDP-N-acetylglucosamine 2-epimerase" evidence="1">
    <location>
        <begin position="27"/>
        <end position="363"/>
    </location>
</feature>
<dbReference type="EMBL" id="MDEO01000035">
    <property type="protein sequence ID" value="OCX14815.1"/>
    <property type="molecule type" value="Genomic_DNA"/>
</dbReference>
<dbReference type="InterPro" id="IPR029767">
    <property type="entry name" value="WecB-like"/>
</dbReference>
<dbReference type="OrthoDB" id="9803238at2"/>